<reference evidence="1 2" key="1">
    <citation type="submission" date="2023-07" db="EMBL/GenBank/DDBJ databases">
        <authorList>
            <person name="Girao M."/>
            <person name="Carvalho M.F."/>
        </authorList>
    </citation>
    <scope>NUCLEOTIDE SEQUENCE [LARGE SCALE GENOMIC DNA]</scope>
    <source>
        <strain evidence="1 2">66/93</strain>
    </source>
</reference>
<evidence type="ECO:0008006" key="3">
    <source>
        <dbReference type="Google" id="ProtNLM"/>
    </source>
</evidence>
<accession>A0ABU7KRC3</accession>
<name>A0ABU7KRC3_9ACTN</name>
<evidence type="ECO:0000313" key="1">
    <source>
        <dbReference type="EMBL" id="MEE2051829.1"/>
    </source>
</evidence>
<protein>
    <recommendedName>
        <fullName evidence="3">DUF222 domain-containing protein</fullName>
    </recommendedName>
</protein>
<comment type="caution">
    <text evidence="1">The sequence shown here is derived from an EMBL/GenBank/DDBJ whole genome shotgun (WGS) entry which is preliminary data.</text>
</comment>
<dbReference type="EMBL" id="JAUUCC010000034">
    <property type="protein sequence ID" value="MEE2051829.1"/>
    <property type="molecule type" value="Genomic_DNA"/>
</dbReference>
<dbReference type="Proteomes" id="UP001348641">
    <property type="component" value="Unassembled WGS sequence"/>
</dbReference>
<sequence length="183" mass="20222">MSSITNLLGRIKSLTPSERARRRYEERAERAEALRDGTHMGDLRALSVTHPGAFSRDTPEVREAIRSAMRADDEAARAAQYHPGTVRQVRGTAVPVRPRLTPAAGAHRPHSHHRRELSPARLAGLAEDGMYCQRFTDDDGGECGELFTAGTDHLEDRAPFQELYVTNLVCPRGHTLDRSTDGG</sequence>
<gene>
    <name evidence="1" type="ORF">Q8A49_15110</name>
</gene>
<evidence type="ECO:0000313" key="2">
    <source>
        <dbReference type="Proteomes" id="UP001348641"/>
    </source>
</evidence>
<proteinExistence type="predicted"/>
<dbReference type="RefSeq" id="WP_330158893.1">
    <property type="nucleotide sequence ID" value="NZ_BAAAJA010000022.1"/>
</dbReference>
<organism evidence="1 2">
    <name type="scientific">Nocardiopsis tropica</name>
    <dbReference type="NCBI Taxonomy" id="109330"/>
    <lineage>
        <taxon>Bacteria</taxon>
        <taxon>Bacillati</taxon>
        <taxon>Actinomycetota</taxon>
        <taxon>Actinomycetes</taxon>
        <taxon>Streptosporangiales</taxon>
        <taxon>Nocardiopsidaceae</taxon>
        <taxon>Nocardiopsis</taxon>
    </lineage>
</organism>